<dbReference type="CDD" id="cd09076">
    <property type="entry name" value="L1-EN"/>
    <property type="match status" value="1"/>
</dbReference>
<feature type="domain" description="Reverse transcriptase" evidence="1">
    <location>
        <begin position="525"/>
        <end position="795"/>
    </location>
</feature>
<dbReference type="GO" id="GO:0071897">
    <property type="term" value="P:DNA biosynthetic process"/>
    <property type="evidence" value="ECO:0007669"/>
    <property type="project" value="UniProtKB-ARBA"/>
</dbReference>
<dbReference type="InterPro" id="IPR036691">
    <property type="entry name" value="Endo/exonu/phosph_ase_sf"/>
</dbReference>
<evidence type="ECO:0000313" key="2">
    <source>
        <dbReference type="EMBL" id="CAL1681289.1"/>
    </source>
</evidence>
<dbReference type="AlphaFoldDB" id="A0AAV2NLI5"/>
<evidence type="ECO:0000259" key="1">
    <source>
        <dbReference type="PROSITE" id="PS50878"/>
    </source>
</evidence>
<name>A0AAV2NLI5_9HYME</name>
<dbReference type="PROSITE" id="PS50878">
    <property type="entry name" value="RT_POL"/>
    <property type="match status" value="1"/>
</dbReference>
<keyword evidence="3" id="KW-1185">Reference proteome</keyword>
<dbReference type="CDD" id="cd01650">
    <property type="entry name" value="RT_nLTR_like"/>
    <property type="match status" value="1"/>
</dbReference>
<dbReference type="InterPro" id="IPR005135">
    <property type="entry name" value="Endo/exonuclease/phosphatase"/>
</dbReference>
<dbReference type="InterPro" id="IPR000477">
    <property type="entry name" value="RT_dom"/>
</dbReference>
<organism evidence="2 3">
    <name type="scientific">Lasius platythorax</name>
    <dbReference type="NCBI Taxonomy" id="488582"/>
    <lineage>
        <taxon>Eukaryota</taxon>
        <taxon>Metazoa</taxon>
        <taxon>Ecdysozoa</taxon>
        <taxon>Arthropoda</taxon>
        <taxon>Hexapoda</taxon>
        <taxon>Insecta</taxon>
        <taxon>Pterygota</taxon>
        <taxon>Neoptera</taxon>
        <taxon>Endopterygota</taxon>
        <taxon>Hymenoptera</taxon>
        <taxon>Apocrita</taxon>
        <taxon>Aculeata</taxon>
        <taxon>Formicoidea</taxon>
        <taxon>Formicidae</taxon>
        <taxon>Formicinae</taxon>
        <taxon>Lasius</taxon>
        <taxon>Lasius</taxon>
    </lineage>
</organism>
<dbReference type="SUPFAM" id="SSF56672">
    <property type="entry name" value="DNA/RNA polymerases"/>
    <property type="match status" value="1"/>
</dbReference>
<protein>
    <recommendedName>
        <fullName evidence="1">Reverse transcriptase domain-containing protein</fullName>
    </recommendedName>
</protein>
<sequence>MAENRKIMALSPRQALSGQRVRRISGSARRICTWNVRSMFQESKIHNTIQEMKRLKIDVMGISEMRWRGKEGKCCVSEHTVYYTGNKDPQHRNGVGVILSKEAAGAVLRVHYLSDRVLMVKLRDKPFNINIVQVYAPTTGKPDEEIEEFYDLLQKALKYIKKSELCVIMGDFNAKIGRGRVEGIVGEHGLGERNKRGDRLVQFCREEDFVIMNTWFKLPARRLYTWKSPADKKNNLVRNQIDFILINKRFRNSITSVKAYPGANVSSDHNPVVGQMRLKLRKLNKGKMRDSFDVDILKDPSVRQKVHDTMELEIENGTQQDGSVEGRWGSIKNMVLKVGREHLGKKKTKMKNKEWMTDEILQMMDQRRASLKNKDKEKYEELDRKIKKEVRAAKEEWMKGKCKEIEELQDKHDHTNVHRKIREVTDKRKQKTTAFLLDNDGNLAVEVEEKLAIWKAYIEELFRDERGDKPDIDCVTGSSILESEVRKALERSKNGKATGSDDVPVEILKVMGDTSIKKLTELFNAIYDSGTIPEDWLLSTFATLPKKPTAKTCEEFRTISLMSHVLKLFLKIIHAKIYRKCEENTSETQFGFRNSLGTREALFAMQVLIQRCRNMNCDVFACFIDYTEAFDRCQHQKIILDLRRVGVDDKDIRVIANLYWNQRARVRVEDRLTEQVEIHRGVRQGCVLSPTLFNIYSEEIFAEALTDLEVGIRINEEYLNNIRYADETVLLATNLKDLQLLVNRVRAASETYGLELNTKKTKFMVISRTEAPGALMVGNEKIERVDTFVYLGSVLNARWDPAVEIKSRIEIARSTFTKMRPLLCCRDLSLTTKLRIVKCYVYSVLLYGAEAWTLTQASEKEIDAFEMWIYRRLMRISWVNHMTNAEVLQRIGQEKEILNTIKQRKLEYFGHVMRNKERYRILQLVIEGRIFEKKSPGRRVISWLGNLRQWFGLSSNELFRRAVNKSMIALMIANIRTG</sequence>
<dbReference type="GO" id="GO:0003824">
    <property type="term" value="F:catalytic activity"/>
    <property type="evidence" value="ECO:0007669"/>
    <property type="project" value="InterPro"/>
</dbReference>
<gene>
    <name evidence="2" type="ORF">LPLAT_LOCUS7347</name>
</gene>
<dbReference type="EMBL" id="OZ034826">
    <property type="protein sequence ID" value="CAL1681289.1"/>
    <property type="molecule type" value="Genomic_DNA"/>
</dbReference>
<dbReference type="Pfam" id="PF00078">
    <property type="entry name" value="RVT_1"/>
    <property type="match status" value="1"/>
</dbReference>
<dbReference type="PANTHER" id="PTHR47027">
    <property type="entry name" value="REVERSE TRANSCRIPTASE DOMAIN-CONTAINING PROTEIN"/>
    <property type="match status" value="1"/>
</dbReference>
<reference evidence="2" key="1">
    <citation type="submission" date="2024-04" db="EMBL/GenBank/DDBJ databases">
        <authorList>
            <consortium name="Molecular Ecology Group"/>
        </authorList>
    </citation>
    <scope>NUCLEOTIDE SEQUENCE</scope>
</reference>
<dbReference type="Pfam" id="PF03372">
    <property type="entry name" value="Exo_endo_phos"/>
    <property type="match status" value="1"/>
</dbReference>
<proteinExistence type="predicted"/>
<dbReference type="SUPFAM" id="SSF56219">
    <property type="entry name" value="DNase I-like"/>
    <property type="match status" value="1"/>
</dbReference>
<dbReference type="Gene3D" id="3.60.10.10">
    <property type="entry name" value="Endonuclease/exonuclease/phosphatase"/>
    <property type="match status" value="1"/>
</dbReference>
<evidence type="ECO:0000313" key="3">
    <source>
        <dbReference type="Proteomes" id="UP001497644"/>
    </source>
</evidence>
<dbReference type="Proteomes" id="UP001497644">
    <property type="component" value="Chromosome 3"/>
</dbReference>
<accession>A0AAV2NLI5</accession>
<dbReference type="PANTHER" id="PTHR47027:SF8">
    <property type="entry name" value="RIBONUCLEASE H"/>
    <property type="match status" value="1"/>
</dbReference>
<dbReference type="InterPro" id="IPR043502">
    <property type="entry name" value="DNA/RNA_pol_sf"/>
</dbReference>